<organism evidence="1">
    <name type="scientific">Zea mays</name>
    <name type="common">Maize</name>
    <dbReference type="NCBI Taxonomy" id="4577"/>
    <lineage>
        <taxon>Eukaryota</taxon>
        <taxon>Viridiplantae</taxon>
        <taxon>Streptophyta</taxon>
        <taxon>Embryophyta</taxon>
        <taxon>Tracheophyta</taxon>
        <taxon>Spermatophyta</taxon>
        <taxon>Magnoliopsida</taxon>
        <taxon>Liliopsida</taxon>
        <taxon>Poales</taxon>
        <taxon>Poaceae</taxon>
        <taxon>PACMAD clade</taxon>
        <taxon>Panicoideae</taxon>
        <taxon>Andropogonodae</taxon>
        <taxon>Andropogoneae</taxon>
        <taxon>Tripsacinae</taxon>
        <taxon>Zea</taxon>
    </lineage>
</organism>
<evidence type="ECO:0000313" key="1">
    <source>
        <dbReference type="EMBL" id="AQK44504.1"/>
    </source>
</evidence>
<proteinExistence type="predicted"/>
<protein>
    <submittedName>
        <fullName evidence="1">Uncharacterized protein</fullName>
    </submittedName>
</protein>
<accession>A0A1D6J9B2</accession>
<gene>
    <name evidence="1" type="ORF">ZEAMMB73_Zm00001d025756</name>
</gene>
<reference evidence="1" key="1">
    <citation type="submission" date="2015-12" db="EMBL/GenBank/DDBJ databases">
        <title>Update maize B73 reference genome by single molecule sequencing technologies.</title>
        <authorList>
            <consortium name="Maize Genome Sequencing Project"/>
            <person name="Ware D."/>
        </authorList>
    </citation>
    <scope>NUCLEOTIDE SEQUENCE</scope>
    <source>
        <tissue evidence="1">Seedling</tissue>
    </source>
</reference>
<dbReference type="EMBL" id="CM000786">
    <property type="protein sequence ID" value="AQK44504.1"/>
    <property type="molecule type" value="Genomic_DNA"/>
</dbReference>
<dbReference type="AlphaFoldDB" id="A0A1D6J9B2"/>
<name>A0A1D6J9B2_MAIZE</name>
<sequence>MYIGGPTGEILETNSQVLSQISTNLSNIYRTTSLCCAKLEIIYSGS</sequence>